<dbReference type="EMBL" id="JACXAE010000110">
    <property type="protein sequence ID" value="MBD2777550.1"/>
    <property type="molecule type" value="Genomic_DNA"/>
</dbReference>
<dbReference type="Proteomes" id="UP000629098">
    <property type="component" value="Unassembled WGS sequence"/>
</dbReference>
<dbReference type="AlphaFoldDB" id="A0A8J6XSB6"/>
<sequence length="76" mass="8762">MKKEVENEMEDELRSEYDFAQMEGGLRGKYVEQYRAGTNLVLLDPDVAQAFPNDTAVNEALRMLIQVAQRQQLNLE</sequence>
<organism evidence="1 2">
    <name type="scientific">Iningainema tapete BLCC-T55</name>
    <dbReference type="NCBI Taxonomy" id="2748662"/>
    <lineage>
        <taxon>Bacteria</taxon>
        <taxon>Bacillati</taxon>
        <taxon>Cyanobacteriota</taxon>
        <taxon>Cyanophyceae</taxon>
        <taxon>Nostocales</taxon>
        <taxon>Scytonemataceae</taxon>
        <taxon>Iningainema tapete</taxon>
    </lineage>
</organism>
<evidence type="ECO:0000313" key="2">
    <source>
        <dbReference type="Proteomes" id="UP000629098"/>
    </source>
</evidence>
<accession>A0A8J6XSB6</accession>
<comment type="caution">
    <text evidence="1">The sequence shown here is derived from an EMBL/GenBank/DDBJ whole genome shotgun (WGS) entry which is preliminary data.</text>
</comment>
<gene>
    <name evidence="1" type="ORF">ICL16_37290</name>
</gene>
<dbReference type="RefSeq" id="WP_190836609.1">
    <property type="nucleotide sequence ID" value="NZ_CAWPPI010000110.1"/>
</dbReference>
<protein>
    <submittedName>
        <fullName evidence="1">Uncharacterized protein</fullName>
    </submittedName>
</protein>
<evidence type="ECO:0000313" key="1">
    <source>
        <dbReference type="EMBL" id="MBD2777550.1"/>
    </source>
</evidence>
<keyword evidence="2" id="KW-1185">Reference proteome</keyword>
<name>A0A8J6XSB6_9CYAN</name>
<reference evidence="1" key="1">
    <citation type="submission" date="2020-09" db="EMBL/GenBank/DDBJ databases">
        <title>Iningainema tapete sp. nov. (Scytonemataceae, Cyanobacteria) from greenhouses in central Florida (USA) produces two types of nodularin with biosynthetic potential for microcystin-LR and anabaenopeptins.</title>
        <authorList>
            <person name="Berthold D.E."/>
            <person name="Lefler F.W."/>
            <person name="Huang I.-S."/>
            <person name="Abdulla H."/>
            <person name="Zimba P.V."/>
            <person name="Laughinghouse H.D. IV."/>
        </authorList>
    </citation>
    <scope>NUCLEOTIDE SEQUENCE</scope>
    <source>
        <strain evidence="1">BLCCT55</strain>
    </source>
</reference>
<proteinExistence type="predicted"/>